<evidence type="ECO:0000259" key="3">
    <source>
        <dbReference type="PROSITE" id="PS51677"/>
    </source>
</evidence>
<protein>
    <submittedName>
        <fullName evidence="4">Polysaccharide deacetylase</fullName>
    </submittedName>
</protein>
<dbReference type="Pfam" id="PF01522">
    <property type="entry name" value="Polysacc_deac_1"/>
    <property type="match status" value="1"/>
</dbReference>
<dbReference type="RefSeq" id="WP_145031155.1">
    <property type="nucleotide sequence ID" value="NZ_CP036271.1"/>
</dbReference>
<comment type="subcellular location">
    <subcellularLocation>
        <location evidence="1">Secreted</location>
    </subcellularLocation>
</comment>
<evidence type="ECO:0000313" key="4">
    <source>
        <dbReference type="EMBL" id="QDT55394.1"/>
    </source>
</evidence>
<dbReference type="PANTHER" id="PTHR34216">
    <property type="match status" value="1"/>
</dbReference>
<evidence type="ECO:0000256" key="1">
    <source>
        <dbReference type="ARBA" id="ARBA00004613"/>
    </source>
</evidence>
<dbReference type="InterPro" id="IPR011330">
    <property type="entry name" value="Glyco_hydro/deAcase_b/a-brl"/>
</dbReference>
<dbReference type="InParanoid" id="A0A517SGY8"/>
<dbReference type="EMBL" id="CP036271">
    <property type="protein sequence ID" value="QDT55394.1"/>
    <property type="molecule type" value="Genomic_DNA"/>
</dbReference>
<keyword evidence="5" id="KW-1185">Reference proteome</keyword>
<dbReference type="Proteomes" id="UP000315700">
    <property type="component" value="Chromosome"/>
</dbReference>
<reference evidence="4 5" key="1">
    <citation type="submission" date="2019-02" db="EMBL/GenBank/DDBJ databases">
        <title>Deep-cultivation of Planctomycetes and their phenomic and genomic characterization uncovers novel biology.</title>
        <authorList>
            <person name="Wiegand S."/>
            <person name="Jogler M."/>
            <person name="Boedeker C."/>
            <person name="Pinto D."/>
            <person name="Vollmers J."/>
            <person name="Rivas-Marin E."/>
            <person name="Kohn T."/>
            <person name="Peeters S.H."/>
            <person name="Heuer A."/>
            <person name="Rast P."/>
            <person name="Oberbeckmann S."/>
            <person name="Bunk B."/>
            <person name="Jeske O."/>
            <person name="Meyerdierks A."/>
            <person name="Storesund J.E."/>
            <person name="Kallscheuer N."/>
            <person name="Luecker S."/>
            <person name="Lage O.M."/>
            <person name="Pohl T."/>
            <person name="Merkel B.J."/>
            <person name="Hornburger P."/>
            <person name="Mueller R.-W."/>
            <person name="Bruemmer F."/>
            <person name="Labrenz M."/>
            <person name="Spormann A.M."/>
            <person name="Op den Camp H."/>
            <person name="Overmann J."/>
            <person name="Amann R."/>
            <person name="Jetten M.S.M."/>
            <person name="Mascher T."/>
            <person name="Medema M.H."/>
            <person name="Devos D.P."/>
            <person name="Kaster A.-K."/>
            <person name="Ovreas L."/>
            <person name="Rohde M."/>
            <person name="Galperin M.Y."/>
            <person name="Jogler C."/>
        </authorList>
    </citation>
    <scope>NUCLEOTIDE SEQUENCE [LARGE SCALE GENOMIC DNA]</scope>
    <source>
        <strain evidence="4 5">Pan44</strain>
    </source>
</reference>
<feature type="domain" description="NodB homology" evidence="3">
    <location>
        <begin position="72"/>
        <end position="289"/>
    </location>
</feature>
<dbReference type="GO" id="GO:0005975">
    <property type="term" value="P:carbohydrate metabolic process"/>
    <property type="evidence" value="ECO:0007669"/>
    <property type="project" value="InterPro"/>
</dbReference>
<gene>
    <name evidence="4" type="ORF">Pan44_34370</name>
</gene>
<dbReference type="PROSITE" id="PS51677">
    <property type="entry name" value="NODB"/>
    <property type="match status" value="1"/>
</dbReference>
<dbReference type="PANTHER" id="PTHR34216:SF3">
    <property type="entry name" value="POLY-BETA-1,6-N-ACETYL-D-GLUCOSAMINE N-DEACETYLASE"/>
    <property type="match status" value="1"/>
</dbReference>
<dbReference type="InterPro" id="IPR051398">
    <property type="entry name" value="Polysacch_Deacetylase"/>
</dbReference>
<dbReference type="Gene3D" id="3.20.20.370">
    <property type="entry name" value="Glycoside hydrolase/deacetylase"/>
    <property type="match status" value="1"/>
</dbReference>
<dbReference type="CDD" id="cd10918">
    <property type="entry name" value="CE4_NodB_like_5s_6s"/>
    <property type="match status" value="1"/>
</dbReference>
<accession>A0A517SGY8</accession>
<sequence length="289" mass="31939">MSQFVCLMYHDVCRREDLAPGGLCARLSPSIRSYSVTTEQFAAQVVAIGRDRWMDPRQLGTPDLPAPADSRPRVLLTFDDGWKGSIQEAGPILARAGARAILFVTTGLIGHPLFADEAMLRDLSTDVFEVGAHTVTHPFLAECTTERIRRELRDSRQTLEDILGRCVDCVSIPNGSVDQRVLDLASECGYEFVFTSETRMNASDGSPGPIGRVAVRSETSTENVVQWANGTLGAASWRRRALELPRRLLGPKRYRRLRSCALGEQRGQDDMAELVSENHRAEASLVSTH</sequence>
<dbReference type="GO" id="GO:0005576">
    <property type="term" value="C:extracellular region"/>
    <property type="evidence" value="ECO:0007669"/>
    <property type="project" value="UniProtKB-SubCell"/>
</dbReference>
<dbReference type="KEGG" id="ccos:Pan44_34370"/>
<name>A0A517SGY8_9PLAN</name>
<dbReference type="AlphaFoldDB" id="A0A517SGY8"/>
<dbReference type="SUPFAM" id="SSF88713">
    <property type="entry name" value="Glycoside hydrolase/deacetylase"/>
    <property type="match status" value="1"/>
</dbReference>
<evidence type="ECO:0000313" key="5">
    <source>
        <dbReference type="Proteomes" id="UP000315700"/>
    </source>
</evidence>
<dbReference type="OrthoDB" id="9778320at2"/>
<organism evidence="4 5">
    <name type="scientific">Caulifigura coniformis</name>
    <dbReference type="NCBI Taxonomy" id="2527983"/>
    <lineage>
        <taxon>Bacteria</taxon>
        <taxon>Pseudomonadati</taxon>
        <taxon>Planctomycetota</taxon>
        <taxon>Planctomycetia</taxon>
        <taxon>Planctomycetales</taxon>
        <taxon>Planctomycetaceae</taxon>
        <taxon>Caulifigura</taxon>
    </lineage>
</organism>
<evidence type="ECO:0000256" key="2">
    <source>
        <dbReference type="ARBA" id="ARBA00022729"/>
    </source>
</evidence>
<proteinExistence type="predicted"/>
<dbReference type="InterPro" id="IPR002509">
    <property type="entry name" value="NODB_dom"/>
</dbReference>
<keyword evidence="2" id="KW-0732">Signal</keyword>
<dbReference type="GO" id="GO:0016810">
    <property type="term" value="F:hydrolase activity, acting on carbon-nitrogen (but not peptide) bonds"/>
    <property type="evidence" value="ECO:0007669"/>
    <property type="project" value="InterPro"/>
</dbReference>